<evidence type="ECO:0000259" key="12">
    <source>
        <dbReference type="Pfam" id="PF00909"/>
    </source>
</evidence>
<evidence type="ECO:0000313" key="14">
    <source>
        <dbReference type="Proteomes" id="UP000634011"/>
    </source>
</evidence>
<comment type="similarity">
    <text evidence="2 10">Belongs to the ammonia transporter channel (TC 1.A.11.2) family.</text>
</comment>
<dbReference type="SUPFAM" id="SSF111352">
    <property type="entry name" value="Ammonium transporter"/>
    <property type="match status" value="1"/>
</dbReference>
<dbReference type="AlphaFoldDB" id="A0A923HIN3"/>
<dbReference type="Proteomes" id="UP000634011">
    <property type="component" value="Unassembled WGS sequence"/>
</dbReference>
<dbReference type="Pfam" id="PF00909">
    <property type="entry name" value="Ammonium_transp"/>
    <property type="match status" value="1"/>
</dbReference>
<proteinExistence type="inferred from homology"/>
<reference evidence="13" key="1">
    <citation type="submission" date="2020-08" db="EMBL/GenBank/DDBJ databases">
        <title>Novel species isolated from subtropical streams in China.</title>
        <authorList>
            <person name="Lu H."/>
        </authorList>
    </citation>
    <scope>NUCLEOTIDE SEQUENCE</scope>
    <source>
        <strain evidence="13">KACC 12607</strain>
    </source>
</reference>
<dbReference type="NCBIfam" id="TIGR00836">
    <property type="entry name" value="amt"/>
    <property type="match status" value="1"/>
</dbReference>
<evidence type="ECO:0000256" key="5">
    <source>
        <dbReference type="ARBA" id="ARBA00022692"/>
    </source>
</evidence>
<accession>A0A923HIN3</accession>
<feature type="transmembrane region" description="Helical" evidence="10">
    <location>
        <begin position="367"/>
        <end position="388"/>
    </location>
</feature>
<protein>
    <recommendedName>
        <fullName evidence="9 10">Ammonium transporter</fullName>
    </recommendedName>
</protein>
<feature type="chain" id="PRO_5037967350" description="Ammonium transporter" evidence="11">
    <location>
        <begin position="27"/>
        <end position="523"/>
    </location>
</feature>
<feature type="transmembrane region" description="Helical" evidence="10">
    <location>
        <begin position="122"/>
        <end position="142"/>
    </location>
</feature>
<evidence type="ECO:0000256" key="1">
    <source>
        <dbReference type="ARBA" id="ARBA00004651"/>
    </source>
</evidence>
<dbReference type="RefSeq" id="WP_186912340.1">
    <property type="nucleotide sequence ID" value="NZ_JACOFV010000008.1"/>
</dbReference>
<keyword evidence="4" id="KW-1003">Cell membrane</keyword>
<evidence type="ECO:0000256" key="10">
    <source>
        <dbReference type="RuleBase" id="RU362002"/>
    </source>
</evidence>
<feature type="transmembrane region" description="Helical" evidence="10">
    <location>
        <begin position="89"/>
        <end position="110"/>
    </location>
</feature>
<evidence type="ECO:0000313" key="13">
    <source>
        <dbReference type="EMBL" id="MBC3862412.1"/>
    </source>
</evidence>
<feature type="transmembrane region" description="Helical" evidence="10">
    <location>
        <begin position="422"/>
        <end position="451"/>
    </location>
</feature>
<feature type="transmembrane region" description="Helical" evidence="10">
    <location>
        <begin position="471"/>
        <end position="491"/>
    </location>
</feature>
<dbReference type="PANTHER" id="PTHR43029">
    <property type="entry name" value="AMMONIUM TRANSPORTER MEP2"/>
    <property type="match status" value="1"/>
</dbReference>
<keyword evidence="6 10" id="KW-1133">Transmembrane helix</keyword>
<dbReference type="InterPro" id="IPR029020">
    <property type="entry name" value="Ammonium/urea_transptr"/>
</dbReference>
<keyword evidence="8 10" id="KW-0924">Ammonia transport</keyword>
<feature type="transmembrane region" description="Helical" evidence="10">
    <location>
        <begin position="394"/>
        <end position="410"/>
    </location>
</feature>
<dbReference type="EMBL" id="JACOFV010000008">
    <property type="protein sequence ID" value="MBC3862412.1"/>
    <property type="molecule type" value="Genomic_DNA"/>
</dbReference>
<evidence type="ECO:0000256" key="6">
    <source>
        <dbReference type="ARBA" id="ARBA00022989"/>
    </source>
</evidence>
<dbReference type="FunFam" id="1.10.3430.10:FF:000007">
    <property type="entry name" value="Ammonium transporter"/>
    <property type="match status" value="1"/>
</dbReference>
<keyword evidence="11" id="KW-0732">Signal</keyword>
<comment type="caution">
    <text evidence="13">The sequence shown here is derived from an EMBL/GenBank/DDBJ whole genome shotgun (WGS) entry which is preliminary data.</text>
</comment>
<feature type="transmembrane region" description="Helical" evidence="10">
    <location>
        <begin position="269"/>
        <end position="290"/>
    </location>
</feature>
<name>A0A923HIN3_9BURK</name>
<keyword evidence="7 10" id="KW-0472">Membrane</keyword>
<feature type="transmembrane region" description="Helical" evidence="10">
    <location>
        <begin position="216"/>
        <end position="239"/>
    </location>
</feature>
<keyword evidence="14" id="KW-1185">Reference proteome</keyword>
<dbReference type="PANTHER" id="PTHR43029:SF10">
    <property type="entry name" value="AMMONIUM TRANSPORTER MEP2"/>
    <property type="match status" value="1"/>
</dbReference>
<evidence type="ECO:0000256" key="3">
    <source>
        <dbReference type="ARBA" id="ARBA00022448"/>
    </source>
</evidence>
<evidence type="ECO:0000256" key="4">
    <source>
        <dbReference type="ARBA" id="ARBA00022475"/>
    </source>
</evidence>
<feature type="transmembrane region" description="Helical" evidence="10">
    <location>
        <begin position="302"/>
        <end position="322"/>
    </location>
</feature>
<gene>
    <name evidence="13" type="primary">amt</name>
    <name evidence="13" type="ORF">H8K32_09905</name>
</gene>
<evidence type="ECO:0000256" key="9">
    <source>
        <dbReference type="ARBA" id="ARBA00050025"/>
    </source>
</evidence>
<evidence type="ECO:0000256" key="7">
    <source>
        <dbReference type="ARBA" id="ARBA00023136"/>
    </source>
</evidence>
<evidence type="ECO:0000256" key="8">
    <source>
        <dbReference type="ARBA" id="ARBA00023177"/>
    </source>
</evidence>
<feature type="transmembrane region" description="Helical" evidence="10">
    <location>
        <begin position="187"/>
        <end position="209"/>
    </location>
</feature>
<evidence type="ECO:0000256" key="2">
    <source>
        <dbReference type="ARBA" id="ARBA00005887"/>
    </source>
</evidence>
<feature type="signal peptide" evidence="11">
    <location>
        <begin position="1"/>
        <end position="26"/>
    </location>
</feature>
<sequence length="523" mass="53621">MKNVFKQILVAGALLASVGMTSVAFADDAPAKPEAAAASAATAASATATAAVVTPIPAPNVSVASLPAATADAAAASAPAVVANKGDTAWMLVSTLLVILMTIPGLALFYGGLVRSKNMLSILIQVFMIFAVIIVLWCIYGYSLAFTEGNSVIGGFDRVFLKGIWDPVKGTFATAATFSKGVVIPEFVYVAFQATFAAITCGLIIGAFAERAKFSAVLAFVVLWFTFSYLPIAHMVWFWTGPDGIKDAASAATELVKGGFLQQKGALDFAGGTVVHINAAVAGLVGAIMIGKRVGYGKESMAPHSLTMTMIGASLLWVGWFGFNAGSALEAGDIAALAFVNTLLATAAAAVSWVFGEWMSKGKPSMLGGASGAVAGLVAITPACGFVGPMGALVIGLLVGVICLWGVNGLKRMIGADDSLDVFGVHGVGGIFGALATGVFAAPALGGQGIMDYVANKMSADPYVIFDQVKVQAIAVGTTIIWSAIVSVIAYKLVDLVIGLRVPEDEEREGLDITSHGESAYHS</sequence>
<dbReference type="Gene3D" id="1.10.3430.10">
    <property type="entry name" value="Ammonium transporter AmtB like domains"/>
    <property type="match status" value="1"/>
</dbReference>
<feature type="domain" description="Ammonium transporter AmtB-like" evidence="12">
    <location>
        <begin position="89"/>
        <end position="521"/>
    </location>
</feature>
<dbReference type="InterPro" id="IPR018047">
    <property type="entry name" value="Ammonium_transpt_CS"/>
</dbReference>
<dbReference type="GO" id="GO:0005886">
    <property type="term" value="C:plasma membrane"/>
    <property type="evidence" value="ECO:0007669"/>
    <property type="project" value="UniProtKB-SubCell"/>
</dbReference>
<dbReference type="InterPro" id="IPR024041">
    <property type="entry name" value="NH4_transpt_AmtB-like_dom"/>
</dbReference>
<feature type="transmembrane region" description="Helical" evidence="10">
    <location>
        <begin position="334"/>
        <end position="355"/>
    </location>
</feature>
<keyword evidence="5 10" id="KW-0812">Transmembrane</keyword>
<evidence type="ECO:0000256" key="11">
    <source>
        <dbReference type="SAM" id="SignalP"/>
    </source>
</evidence>
<dbReference type="PROSITE" id="PS01219">
    <property type="entry name" value="AMMONIUM_TRANSP"/>
    <property type="match status" value="1"/>
</dbReference>
<comment type="subcellular location">
    <subcellularLocation>
        <location evidence="1 10">Cell membrane</location>
        <topology evidence="1 10">Multi-pass membrane protein</topology>
    </subcellularLocation>
</comment>
<organism evidence="13 14">
    <name type="scientific">Undibacterium jejuense</name>
    <dbReference type="NCBI Taxonomy" id="1344949"/>
    <lineage>
        <taxon>Bacteria</taxon>
        <taxon>Pseudomonadati</taxon>
        <taxon>Pseudomonadota</taxon>
        <taxon>Betaproteobacteria</taxon>
        <taxon>Burkholderiales</taxon>
        <taxon>Oxalobacteraceae</taxon>
        <taxon>Undibacterium</taxon>
    </lineage>
</organism>
<dbReference type="GO" id="GO:0008519">
    <property type="term" value="F:ammonium channel activity"/>
    <property type="evidence" value="ECO:0007669"/>
    <property type="project" value="InterPro"/>
</dbReference>
<keyword evidence="3 10" id="KW-0813">Transport</keyword>
<dbReference type="InterPro" id="IPR001905">
    <property type="entry name" value="Ammonium_transpt"/>
</dbReference>